<dbReference type="VEuPathDB" id="FungiDB:SDRG_04176"/>
<dbReference type="GeneID" id="19944903"/>
<name>T0S0P1_SAPDV</name>
<dbReference type="AlphaFoldDB" id="T0S0P1"/>
<dbReference type="RefSeq" id="XP_008608060.1">
    <property type="nucleotide sequence ID" value="XM_008609838.1"/>
</dbReference>
<dbReference type="OMA" id="SHEYMNT"/>
<sequence>MDATLRDPVLVGLIVEYQHGWWHDSAVFRNDPLLFASDDDLAQHVAVFGERFVPWLARRGLTGAINLMSIYPPLVPCIALHAAATGNHPLGVAAINNSNDISSWVSLMSDTAGHFGHCNLFASNGIPVSIKGALTSGNVALVRQLHDERGPAVFKRYIEDAIRAGHLAVVRFLHEEASVTWPFDALGIAVQSGHQDIAAYLQERGHQTDIFSRLETDSLLEEVTNLHAQHPTTSLEHSLEEAASEGLRDVIKFILATGTPSTPAALQAAAKQGHLECFQVLLAQRPQEQSDTYAPRLGHDYMDACASVGRLDLVRKLHNAGHFGCSKAAMDCAAANGHLDVVTFLHEHRGEGCSVSAIDKAAGNNHLAVVKYLHATVGIQASRYAIAWAAMGGHDHIVRYLYEAMKAPVLDDVPERAARGGHLPVVRYLHEQGLGEWTPRVMDLAVKSGNIALVAFLHAHRADGCTPAALDAAVVHGDVAMVRLLHDVVGANAALCSPMAMRQGTADVLLYLASLGVDVVRTLRASAPRFVALIEYLEYTQARPPKAKKQRTEGRMQSM</sequence>
<dbReference type="InParanoid" id="T0S0P1"/>
<dbReference type="eggNOG" id="KOG0504">
    <property type="taxonomic scope" value="Eukaryota"/>
</dbReference>
<dbReference type="SUPFAM" id="SSF48403">
    <property type="entry name" value="Ankyrin repeat"/>
    <property type="match status" value="1"/>
</dbReference>
<gene>
    <name evidence="1" type="ORF">SDRG_04176</name>
</gene>
<dbReference type="InterPro" id="IPR052050">
    <property type="entry name" value="SecEffector_AnkRepeat"/>
</dbReference>
<dbReference type="InterPro" id="IPR002110">
    <property type="entry name" value="Ankyrin_rpt"/>
</dbReference>
<accession>T0S0P1</accession>
<evidence type="ECO:0000313" key="1">
    <source>
        <dbReference type="EMBL" id="EQC38468.1"/>
    </source>
</evidence>
<evidence type="ECO:0000313" key="2">
    <source>
        <dbReference type="Proteomes" id="UP000030762"/>
    </source>
</evidence>
<protein>
    <submittedName>
        <fullName evidence="1">Uncharacterized protein</fullName>
    </submittedName>
</protein>
<reference evidence="1 2" key="1">
    <citation type="submission" date="2012-04" db="EMBL/GenBank/DDBJ databases">
        <title>The Genome Sequence of Saprolegnia declina VS20.</title>
        <authorList>
            <consortium name="The Broad Institute Genome Sequencing Platform"/>
            <person name="Russ C."/>
            <person name="Nusbaum C."/>
            <person name="Tyler B."/>
            <person name="van West P."/>
            <person name="Dieguez-Uribeondo J."/>
            <person name="de Bruijn I."/>
            <person name="Tripathy S."/>
            <person name="Jiang R."/>
            <person name="Young S.K."/>
            <person name="Zeng Q."/>
            <person name="Gargeya S."/>
            <person name="Fitzgerald M."/>
            <person name="Haas B."/>
            <person name="Abouelleil A."/>
            <person name="Alvarado L."/>
            <person name="Arachchi H.M."/>
            <person name="Berlin A."/>
            <person name="Chapman S.B."/>
            <person name="Goldberg J."/>
            <person name="Griggs A."/>
            <person name="Gujja S."/>
            <person name="Hansen M."/>
            <person name="Howarth C."/>
            <person name="Imamovic A."/>
            <person name="Larimer J."/>
            <person name="McCowen C."/>
            <person name="Montmayeur A."/>
            <person name="Murphy C."/>
            <person name="Neiman D."/>
            <person name="Pearson M."/>
            <person name="Priest M."/>
            <person name="Roberts A."/>
            <person name="Saif S."/>
            <person name="Shea T."/>
            <person name="Sisk P."/>
            <person name="Sykes S."/>
            <person name="Wortman J."/>
            <person name="Nusbaum C."/>
            <person name="Birren B."/>
        </authorList>
    </citation>
    <scope>NUCLEOTIDE SEQUENCE [LARGE SCALE GENOMIC DNA]</scope>
    <source>
        <strain evidence="1 2">VS20</strain>
    </source>
</reference>
<organism evidence="1 2">
    <name type="scientific">Saprolegnia diclina (strain VS20)</name>
    <dbReference type="NCBI Taxonomy" id="1156394"/>
    <lineage>
        <taxon>Eukaryota</taxon>
        <taxon>Sar</taxon>
        <taxon>Stramenopiles</taxon>
        <taxon>Oomycota</taxon>
        <taxon>Saprolegniomycetes</taxon>
        <taxon>Saprolegniales</taxon>
        <taxon>Saprolegniaceae</taxon>
        <taxon>Saprolegnia</taxon>
    </lineage>
</organism>
<keyword evidence="2" id="KW-1185">Reference proteome</keyword>
<dbReference type="Pfam" id="PF13637">
    <property type="entry name" value="Ank_4"/>
    <property type="match status" value="1"/>
</dbReference>
<dbReference type="Gene3D" id="1.25.40.20">
    <property type="entry name" value="Ankyrin repeat-containing domain"/>
    <property type="match status" value="3"/>
</dbReference>
<dbReference type="EMBL" id="JH767141">
    <property type="protein sequence ID" value="EQC38468.1"/>
    <property type="molecule type" value="Genomic_DNA"/>
</dbReference>
<proteinExistence type="predicted"/>
<dbReference type="PANTHER" id="PTHR46586">
    <property type="entry name" value="ANKYRIN REPEAT-CONTAINING PROTEIN"/>
    <property type="match status" value="1"/>
</dbReference>
<dbReference type="Proteomes" id="UP000030762">
    <property type="component" value="Unassembled WGS sequence"/>
</dbReference>
<dbReference type="PANTHER" id="PTHR46586:SF3">
    <property type="entry name" value="ANKYRIN REPEAT-CONTAINING PROTEIN"/>
    <property type="match status" value="1"/>
</dbReference>
<dbReference type="OrthoDB" id="10057496at2759"/>
<dbReference type="InterPro" id="IPR036770">
    <property type="entry name" value="Ankyrin_rpt-contain_sf"/>
</dbReference>